<reference evidence="2" key="1">
    <citation type="submission" date="2025-08" db="UniProtKB">
        <authorList>
            <consortium name="RefSeq"/>
        </authorList>
    </citation>
    <scope>IDENTIFICATION</scope>
</reference>
<name>A0A1S4BVF0_TOBAC</name>
<sequence length="221" mass="24973">MYVDDILITCDDPQLVQDTKSTLQRRFKIKELGKLQFFLGIEVSKSKEGTLMHQRKYILDLIADTGLSGSKPVAFLSKTNQKLTTIEFDAHVGILQTRSSTEAEYISLVSTVTKVIWLLGLFRELDVASHTSVPIYCDSKSSIQIAANHVLHELIKHIDIDCHFIREEIKQELVKTIYLSSTEQHAYVLTKGLGRVQHDYLVSKLGMKNIFIPPNLGEGEV</sequence>
<dbReference type="CDD" id="cd09272">
    <property type="entry name" value="RNase_HI_RT_Ty1"/>
    <property type="match status" value="1"/>
</dbReference>
<dbReference type="InterPro" id="IPR013103">
    <property type="entry name" value="RVT_2"/>
</dbReference>
<dbReference type="AlphaFoldDB" id="A0A1S4BVF0"/>
<accession>A0A1S4BVF0</accession>
<dbReference type="STRING" id="4097.A0A1S4BVF0"/>
<dbReference type="InterPro" id="IPR043502">
    <property type="entry name" value="DNA/RNA_pol_sf"/>
</dbReference>
<dbReference type="KEGG" id="nta:107812302"/>
<dbReference type="PANTHER" id="PTHR11439:SF499">
    <property type="entry name" value="PPC DOMAIN-CONTAINING PROTEIN"/>
    <property type="match status" value="1"/>
</dbReference>
<dbReference type="PANTHER" id="PTHR11439">
    <property type="entry name" value="GAG-POL-RELATED RETROTRANSPOSON"/>
    <property type="match status" value="1"/>
</dbReference>
<gene>
    <name evidence="2" type="primary">LOC107812302</name>
</gene>
<evidence type="ECO:0000259" key="1">
    <source>
        <dbReference type="Pfam" id="PF07727"/>
    </source>
</evidence>
<proteinExistence type="predicted"/>
<dbReference type="RefSeq" id="XP_016492845.1">
    <property type="nucleotide sequence ID" value="XM_016637359.1"/>
</dbReference>
<dbReference type="Pfam" id="PF07727">
    <property type="entry name" value="RVT_2"/>
    <property type="match status" value="1"/>
</dbReference>
<dbReference type="SUPFAM" id="SSF56672">
    <property type="entry name" value="DNA/RNA polymerases"/>
    <property type="match status" value="1"/>
</dbReference>
<feature type="domain" description="Reverse transcriptase Ty1/copia-type" evidence="1">
    <location>
        <begin position="1"/>
        <end position="74"/>
    </location>
</feature>
<dbReference type="OrthoDB" id="1645289at2759"/>
<protein>
    <submittedName>
        <fullName evidence="2">Uncharacterized mitochondrial protein AtMg00810-like</fullName>
    </submittedName>
</protein>
<evidence type="ECO:0000313" key="2">
    <source>
        <dbReference type="RefSeq" id="XP_016492845.1"/>
    </source>
</evidence>
<organism evidence="2">
    <name type="scientific">Nicotiana tabacum</name>
    <name type="common">Common tobacco</name>
    <dbReference type="NCBI Taxonomy" id="4097"/>
    <lineage>
        <taxon>Eukaryota</taxon>
        <taxon>Viridiplantae</taxon>
        <taxon>Streptophyta</taxon>
        <taxon>Embryophyta</taxon>
        <taxon>Tracheophyta</taxon>
        <taxon>Spermatophyta</taxon>
        <taxon>Magnoliopsida</taxon>
        <taxon>eudicotyledons</taxon>
        <taxon>Gunneridae</taxon>
        <taxon>Pentapetalae</taxon>
        <taxon>asterids</taxon>
        <taxon>lamiids</taxon>
        <taxon>Solanales</taxon>
        <taxon>Solanaceae</taxon>
        <taxon>Nicotianoideae</taxon>
        <taxon>Nicotianeae</taxon>
        <taxon>Nicotiana</taxon>
    </lineage>
</organism>
<dbReference type="PaxDb" id="4097-A0A1S4BVF0"/>